<dbReference type="Pfam" id="PF21041">
    <property type="entry name" value="XMAP215_CLASP_TOG"/>
    <property type="match status" value="1"/>
</dbReference>
<dbReference type="Proteomes" id="UP000050794">
    <property type="component" value="Unassembled WGS sequence"/>
</dbReference>
<dbReference type="InterPro" id="IPR034085">
    <property type="entry name" value="TOG"/>
</dbReference>
<sequence length="302" mass="33407">MENHESIMANCDLILKWISLRFFETNPTVLLRVLDLSLAIFTQIRDSSESFTDAEMNTFLPYLIMKMGEPKDSVRTPVRSIVHLVTDIMGPPKVFPLILDGLKTKNSRQKTECLQVLEELLDTTGVAATTTPGPSLKQIAACIGDRDNNVRNAAINAVIAAWKEEGDRVFQLIGKMSDKDRAMLCERIKRSGAASRAKGNMVLINGLNGSKFSTRRRLTGARIAGRMVANIGNDGGGKRFEVGREKVLEDRRVVQAGVEHQVVPDLQSKKGPFSTKLLRSSPRWDVFVGPAMNLESGLQKNV</sequence>
<name>A0A183VGU5_TOXCA</name>
<evidence type="ECO:0000313" key="7">
    <source>
        <dbReference type="WBParaSite" id="TCNE_0001996901-mRNA-1"/>
    </source>
</evidence>
<dbReference type="InterPro" id="IPR016024">
    <property type="entry name" value="ARM-type_fold"/>
</dbReference>
<evidence type="ECO:0000256" key="3">
    <source>
        <dbReference type="ARBA" id="ARBA00023212"/>
    </source>
</evidence>
<evidence type="ECO:0000259" key="4">
    <source>
        <dbReference type="SMART" id="SM01349"/>
    </source>
</evidence>
<protein>
    <submittedName>
        <fullName evidence="7">TOG domain-containing protein</fullName>
    </submittedName>
</protein>
<dbReference type="EMBL" id="UYWY01027846">
    <property type="protein sequence ID" value="VDM51286.1"/>
    <property type="molecule type" value="Genomic_DNA"/>
</dbReference>
<dbReference type="AlphaFoldDB" id="A0A183VGU5"/>
<dbReference type="GO" id="GO:0061863">
    <property type="term" value="F:microtubule plus end polymerase"/>
    <property type="evidence" value="ECO:0007669"/>
    <property type="project" value="InterPro"/>
</dbReference>
<keyword evidence="3" id="KW-0206">Cytoskeleton</keyword>
<evidence type="ECO:0000313" key="5">
    <source>
        <dbReference type="EMBL" id="VDM51286.1"/>
    </source>
</evidence>
<dbReference type="Gene3D" id="1.25.10.10">
    <property type="entry name" value="Leucine-rich Repeat Variant"/>
    <property type="match status" value="1"/>
</dbReference>
<dbReference type="FunFam" id="1.25.10.10:FF:000050">
    <property type="entry name" value="Cytoskeleton-associated protein 5 isoform X1"/>
    <property type="match status" value="1"/>
</dbReference>
<dbReference type="InterPro" id="IPR011989">
    <property type="entry name" value="ARM-like"/>
</dbReference>
<evidence type="ECO:0000256" key="2">
    <source>
        <dbReference type="ARBA" id="ARBA00022490"/>
    </source>
</evidence>
<dbReference type="GO" id="GO:0005856">
    <property type="term" value="C:cytoskeleton"/>
    <property type="evidence" value="ECO:0007669"/>
    <property type="project" value="UniProtKB-SubCell"/>
</dbReference>
<dbReference type="SUPFAM" id="SSF48371">
    <property type="entry name" value="ARM repeat"/>
    <property type="match status" value="1"/>
</dbReference>
<gene>
    <name evidence="5" type="ORF">TCNE_LOCUS19965</name>
</gene>
<feature type="domain" description="TOG" evidence="4">
    <location>
        <begin position="1"/>
        <end position="197"/>
    </location>
</feature>
<dbReference type="GO" id="GO:0046785">
    <property type="term" value="P:microtubule polymerization"/>
    <property type="evidence" value="ECO:0007669"/>
    <property type="project" value="InterPro"/>
</dbReference>
<keyword evidence="2" id="KW-0963">Cytoplasm</keyword>
<dbReference type="InterPro" id="IPR045110">
    <property type="entry name" value="XMAP215"/>
</dbReference>
<dbReference type="SMART" id="SM01349">
    <property type="entry name" value="TOG"/>
    <property type="match status" value="1"/>
</dbReference>
<proteinExistence type="predicted"/>
<dbReference type="WBParaSite" id="TCNE_0001996901-mRNA-1">
    <property type="protein sequence ID" value="TCNE_0001996901-mRNA-1"/>
    <property type="gene ID" value="TCNE_0001996901"/>
</dbReference>
<evidence type="ECO:0000313" key="6">
    <source>
        <dbReference type="Proteomes" id="UP000050794"/>
    </source>
</evidence>
<dbReference type="InterPro" id="IPR048491">
    <property type="entry name" value="XMAP215_CLASP_TOG"/>
</dbReference>
<keyword evidence="6" id="KW-1185">Reference proteome</keyword>
<reference evidence="5 6" key="2">
    <citation type="submission" date="2018-11" db="EMBL/GenBank/DDBJ databases">
        <authorList>
            <consortium name="Pathogen Informatics"/>
        </authorList>
    </citation>
    <scope>NUCLEOTIDE SEQUENCE [LARGE SCALE GENOMIC DNA]</scope>
</reference>
<reference evidence="7" key="1">
    <citation type="submission" date="2016-06" db="UniProtKB">
        <authorList>
            <consortium name="WormBaseParasite"/>
        </authorList>
    </citation>
    <scope>IDENTIFICATION</scope>
</reference>
<dbReference type="GO" id="GO:0007051">
    <property type="term" value="P:spindle organization"/>
    <property type="evidence" value="ECO:0007669"/>
    <property type="project" value="InterPro"/>
</dbReference>
<dbReference type="GO" id="GO:0030951">
    <property type="term" value="P:establishment or maintenance of microtubule cytoskeleton polarity"/>
    <property type="evidence" value="ECO:0007669"/>
    <property type="project" value="InterPro"/>
</dbReference>
<organism evidence="6 7">
    <name type="scientific">Toxocara canis</name>
    <name type="common">Canine roundworm</name>
    <dbReference type="NCBI Taxonomy" id="6265"/>
    <lineage>
        <taxon>Eukaryota</taxon>
        <taxon>Metazoa</taxon>
        <taxon>Ecdysozoa</taxon>
        <taxon>Nematoda</taxon>
        <taxon>Chromadorea</taxon>
        <taxon>Rhabditida</taxon>
        <taxon>Spirurina</taxon>
        <taxon>Ascaridomorpha</taxon>
        <taxon>Ascaridoidea</taxon>
        <taxon>Toxocaridae</taxon>
        <taxon>Toxocara</taxon>
    </lineage>
</organism>
<accession>A0A183VGU5</accession>
<dbReference type="PANTHER" id="PTHR12609">
    <property type="entry name" value="MICROTUBULE ASSOCIATED PROTEIN XMAP215"/>
    <property type="match status" value="1"/>
</dbReference>
<dbReference type="GO" id="GO:0051010">
    <property type="term" value="F:microtubule plus-end binding"/>
    <property type="evidence" value="ECO:0007669"/>
    <property type="project" value="InterPro"/>
</dbReference>
<comment type="subcellular location">
    <subcellularLocation>
        <location evidence="1">Cytoplasm</location>
        <location evidence="1">Cytoskeleton</location>
    </subcellularLocation>
</comment>
<evidence type="ECO:0000256" key="1">
    <source>
        <dbReference type="ARBA" id="ARBA00004245"/>
    </source>
</evidence>